<accession>A0A2V4DTD8</accession>
<dbReference type="EMBL" id="QGLR01000017">
    <property type="protein sequence ID" value="PXZ03852.1"/>
    <property type="molecule type" value="Genomic_DNA"/>
</dbReference>
<keyword evidence="1" id="KW-1133">Transmembrane helix</keyword>
<dbReference type="RefSeq" id="WP_110434676.1">
    <property type="nucleotide sequence ID" value="NZ_QGLR01000017.1"/>
</dbReference>
<reference evidence="2 3" key="1">
    <citation type="submission" date="2018-05" db="EMBL/GenBank/DDBJ databases">
        <title>Reference genomes for bee gut microbiota database.</title>
        <authorList>
            <person name="Ellegaard K.M."/>
        </authorList>
    </citation>
    <scope>NUCLEOTIDE SEQUENCE [LARGE SCALE GENOMIC DNA]</scope>
    <source>
        <strain evidence="2 3">ESL0182</strain>
    </source>
</reference>
<proteinExistence type="predicted"/>
<evidence type="ECO:0000313" key="3">
    <source>
        <dbReference type="Proteomes" id="UP000247932"/>
    </source>
</evidence>
<sequence length="141" mass="17104">MQKRQTVIYKLVHYLFFLFLIALVLYFPFKIVTYHLVDFSYQEITNEMWIEDRCYYPGESENDKYDYGKNCKICQQIVPADADKQDFYIKEGNKYLIGIDRLRKVYLKKKPDFFHIERFTGGELHILDYDTGITCTYYSYE</sequence>
<evidence type="ECO:0000256" key="1">
    <source>
        <dbReference type="SAM" id="Phobius"/>
    </source>
</evidence>
<keyword evidence="1" id="KW-0472">Membrane</keyword>
<feature type="transmembrane region" description="Helical" evidence="1">
    <location>
        <begin position="12"/>
        <end position="29"/>
    </location>
</feature>
<dbReference type="OrthoDB" id="9943411at2"/>
<keyword evidence="1" id="KW-0812">Transmembrane</keyword>
<protein>
    <submittedName>
        <fullName evidence="2">Uncharacterized protein</fullName>
    </submittedName>
</protein>
<keyword evidence="3" id="KW-1185">Reference proteome</keyword>
<gene>
    <name evidence="2" type="ORF">DKK70_14795</name>
</gene>
<organism evidence="2 3">
    <name type="scientific">Gilliamella apicola</name>
    <dbReference type="NCBI Taxonomy" id="1196095"/>
    <lineage>
        <taxon>Bacteria</taxon>
        <taxon>Pseudomonadati</taxon>
        <taxon>Pseudomonadota</taxon>
        <taxon>Gammaproteobacteria</taxon>
        <taxon>Orbales</taxon>
        <taxon>Orbaceae</taxon>
        <taxon>Gilliamella</taxon>
    </lineage>
</organism>
<dbReference type="Proteomes" id="UP000247932">
    <property type="component" value="Unassembled WGS sequence"/>
</dbReference>
<name>A0A2V4DTD8_9GAMM</name>
<dbReference type="AlphaFoldDB" id="A0A2V4DTD8"/>
<evidence type="ECO:0000313" key="2">
    <source>
        <dbReference type="EMBL" id="PXZ03852.1"/>
    </source>
</evidence>
<comment type="caution">
    <text evidence="2">The sequence shown here is derived from an EMBL/GenBank/DDBJ whole genome shotgun (WGS) entry which is preliminary data.</text>
</comment>